<dbReference type="GeneID" id="69060641"/>
<comment type="caution">
    <text evidence="2">The sequence shown here is derived from an EMBL/GenBank/DDBJ whole genome shotgun (WGS) entry which is preliminary data.</text>
</comment>
<proteinExistence type="predicted"/>
<dbReference type="Proteomes" id="UP000236075">
    <property type="component" value="Unassembled WGS sequence"/>
</dbReference>
<reference evidence="4 5" key="1">
    <citation type="journal article" date="2017" name="BMC Genomics">
        <title>Genome sequencing of 39 Akkermansia muciniphila isolates reveals its population structure, genomic and functional diverisity, and global distribution in mammalian gut microbiotas.</title>
        <authorList>
            <person name="Guo X."/>
            <person name="Li S."/>
            <person name="Zhang J."/>
            <person name="Wu F."/>
            <person name="Li X."/>
            <person name="Wu D."/>
            <person name="Zhang M."/>
            <person name="Ou Z."/>
            <person name="Jie Z."/>
            <person name="Yan Q."/>
            <person name="Li P."/>
            <person name="Yi J."/>
            <person name="Peng Y."/>
        </authorList>
    </citation>
    <scope>NUCLEOTIDE SEQUENCE [LARGE SCALE GENOMIC DNA]</scope>
    <source>
        <strain evidence="3 5">GP28</strain>
        <strain evidence="2 4">GP43</strain>
    </source>
</reference>
<evidence type="ECO:0000313" key="5">
    <source>
        <dbReference type="Proteomes" id="UP000236075"/>
    </source>
</evidence>
<evidence type="ECO:0000313" key="4">
    <source>
        <dbReference type="Proteomes" id="UP000235914"/>
    </source>
</evidence>
<accession>A0A2N8IXS5</accession>
<feature type="region of interest" description="Disordered" evidence="1">
    <location>
        <begin position="1"/>
        <end position="64"/>
    </location>
</feature>
<dbReference type="EMBL" id="PJKN01000001">
    <property type="protein sequence ID" value="PNC57585.1"/>
    <property type="molecule type" value="Genomic_DNA"/>
</dbReference>
<dbReference type="AlphaFoldDB" id="A0A2N8IXS5"/>
<evidence type="ECO:0000313" key="2">
    <source>
        <dbReference type="EMBL" id="PNC57585.1"/>
    </source>
</evidence>
<dbReference type="RefSeq" id="WP_042447447.1">
    <property type="nucleotide sequence ID" value="NZ_AP021898.1"/>
</dbReference>
<dbReference type="EMBL" id="PJLB01000004">
    <property type="protein sequence ID" value="PND05110.1"/>
    <property type="molecule type" value="Genomic_DNA"/>
</dbReference>
<name>A0A2N8IXS5_9BACT</name>
<sequence length="64" mass="7121">MNKRRKWKGGEYNMASSSHMGGSHKGSSKKRSETTTSKTGRRIKRDASTGQFMSDKSSGSKEKH</sequence>
<dbReference type="Proteomes" id="UP000235914">
    <property type="component" value="Unassembled WGS sequence"/>
</dbReference>
<evidence type="ECO:0000313" key="3">
    <source>
        <dbReference type="EMBL" id="PND05110.1"/>
    </source>
</evidence>
<evidence type="ECO:0000256" key="1">
    <source>
        <dbReference type="SAM" id="MobiDB-lite"/>
    </source>
</evidence>
<feature type="compositionally biased region" description="Polar residues" evidence="1">
    <location>
        <begin position="48"/>
        <end position="57"/>
    </location>
</feature>
<protein>
    <submittedName>
        <fullName evidence="2">Uncharacterized protein</fullName>
    </submittedName>
</protein>
<gene>
    <name evidence="3" type="ORF">CXT95_01455</name>
    <name evidence="2" type="ORF">CXU09_00445</name>
</gene>
<organism evidence="2 4">
    <name type="scientific">Akkermansia muciniphila</name>
    <dbReference type="NCBI Taxonomy" id="239935"/>
    <lineage>
        <taxon>Bacteria</taxon>
        <taxon>Pseudomonadati</taxon>
        <taxon>Verrucomicrobiota</taxon>
        <taxon>Verrucomicrobiia</taxon>
        <taxon>Verrucomicrobiales</taxon>
        <taxon>Akkermansiaceae</taxon>
        <taxon>Akkermansia</taxon>
    </lineage>
</organism>